<evidence type="ECO:0000256" key="3">
    <source>
        <dbReference type="ARBA" id="ARBA00006332"/>
    </source>
</evidence>
<accession>A0A4D6LC26</accession>
<keyword evidence="6" id="KW-0779">Telomere</keyword>
<name>A0A4D6LC26_VIGUN</name>
<evidence type="ECO:0000256" key="8">
    <source>
        <dbReference type="ARBA" id="ARBA00023242"/>
    </source>
</evidence>
<dbReference type="Pfam" id="PF15491">
    <property type="entry name" value="CTC1_2"/>
    <property type="match status" value="1"/>
</dbReference>
<dbReference type="InterPro" id="IPR042617">
    <property type="entry name" value="CTC1-like"/>
</dbReference>
<reference evidence="10 11" key="1">
    <citation type="submission" date="2019-04" db="EMBL/GenBank/DDBJ databases">
        <title>An improved genome assembly and genetic linkage map for asparagus bean, Vigna unguiculata ssp. sesquipedialis.</title>
        <authorList>
            <person name="Xia Q."/>
            <person name="Zhang R."/>
            <person name="Dong Y."/>
        </authorList>
    </citation>
    <scope>NUCLEOTIDE SEQUENCE [LARGE SCALE GENOMIC DNA]</scope>
    <source>
        <tissue evidence="10">Leaf</tissue>
    </source>
</reference>
<comment type="similarity">
    <text evidence="3">Belongs to the CTC1 family.</text>
</comment>
<dbReference type="GO" id="GO:1990879">
    <property type="term" value="C:CST complex"/>
    <property type="evidence" value="ECO:0007669"/>
    <property type="project" value="TreeGrafter"/>
</dbReference>
<evidence type="ECO:0000256" key="5">
    <source>
        <dbReference type="ARBA" id="ARBA00022454"/>
    </source>
</evidence>
<evidence type="ECO:0000313" key="10">
    <source>
        <dbReference type="EMBL" id="QCD85925.1"/>
    </source>
</evidence>
<organism evidence="10 11">
    <name type="scientific">Vigna unguiculata</name>
    <name type="common">Cowpea</name>
    <dbReference type="NCBI Taxonomy" id="3917"/>
    <lineage>
        <taxon>Eukaryota</taxon>
        <taxon>Viridiplantae</taxon>
        <taxon>Streptophyta</taxon>
        <taxon>Embryophyta</taxon>
        <taxon>Tracheophyta</taxon>
        <taxon>Spermatophyta</taxon>
        <taxon>Magnoliopsida</taxon>
        <taxon>eudicotyledons</taxon>
        <taxon>Gunneridae</taxon>
        <taxon>Pentapetalae</taxon>
        <taxon>rosids</taxon>
        <taxon>fabids</taxon>
        <taxon>Fabales</taxon>
        <taxon>Fabaceae</taxon>
        <taxon>Papilionoideae</taxon>
        <taxon>50 kb inversion clade</taxon>
        <taxon>NPAAA clade</taxon>
        <taxon>indigoferoid/millettioid clade</taxon>
        <taxon>Phaseoleae</taxon>
        <taxon>Vigna</taxon>
    </lineage>
</organism>
<sequence>MDDANATVTTLAELLQSPRPLTATAHSIFSSTPPPHRCTTCPVLTALPRSTVLVGTLTLPALSPTCSCLRFSDASATVCCDLLHFRPAALNREIRVTAWNFIPFKRHVCDVAHGLLEIISWRFSDPNHGSNAVDSLPLAPNCVRLSGGRRRSVHGVVESVGPLFVVPCTMAASTSDLNSGSMVNLPGFSVQLVCCECRFCCSKGDVLIGKLSESRKGHSFTKMEIVYFCGSASSSWHPAITKLIDERVVVSGLKKKLVYLTKEESQVMYVTEDESVLHVGSCLEKCMPSLSEIKGKGECGSYTGVIKGAYMQGMVLELDHDVWLLLTDQLHTSMHGLRVGSVLSVRNVHIVNPHFSWTKIIILGACIKTSIIVQSFSPCQTVCNVVFPSSGMLGKFIQSLPFSARLWVLLLVSSFRKKFAGILSDKEILGSKHKEGLVQMYASSLFPSSIFQTQQGAPVWLCTHDLNGCARVLNCSFLKLVIPISIFICRCMHTLLRIMKPENHCKLLPIGNQFSILSREARYNDRSFRRIIQSEDVGVVLLGYLKVDPSTRRLQLVDATGGVDIVIPDLPLTWNPNEIFEVTDYEVFMDNIDEPMDLIERLGSESLSCRTIFNCSKAERELSTPFFVCCHWKNVKCRNIPLYSCINSKNESETLEPGSYYLLRVSHKFPLQEKYSNKAGCGKSSTFVEAVLFPFILLFDGKSGIAHPCNDSWDKIEELSKSCLSGNNEYKFSNKRQKLTKESVSSSKEEFHTSKYELSACSNSSRKPEENRKCVNMKSSHDLSCLVTFKSLQIENEIFPAILRSTLPMKDTSFNSKPSSRKILLEFSSDRFLKYQLLQIGHYYIIYHKTKDCYRNTKDADFGRSDTAKLLVDSRKRIWSLSFIYDENLSHHLSVYTSAKDSLSPSVDGVSPNHQKLLPRSSGEPSGVSSDVCLYLPISLADVFEDNVMELEDSRSLQSVISEDSANLSLGTGTSEDRPKSCFGTQRSNSLFPEGNLMSLEGNVIEIHKTDSGFFSSCSNGANVDSLQLKGLVRTRSNFCIHVLVHHHIVNIFGSVNKHTFPTGFGPGVTAVFHRILYARAQSKFMLVPVSFIVIKSIKVCDKQCGDRPSFLSSTKDADHASPDYISCLISQLPQDLTHKKIVLRCRVVAVLVLVIERKTTNFIAETKVNAQGTLLDIPLACFLLEDGSSSCCCWASAERAATLLRLREELTTSHHLGRILKKHKKITVKNHGLYVDSSCQDHIFTVASGNALCSSDENILRLIIFNASIGGIWNVVASGMDAGETRQLGEEYLKEMLNVHDMRNMWAEEVSYPRTRAEARNMIQELLKN</sequence>
<dbReference type="GO" id="GO:0010833">
    <property type="term" value="P:telomere maintenance via telomere lengthening"/>
    <property type="evidence" value="ECO:0007669"/>
    <property type="project" value="TreeGrafter"/>
</dbReference>
<dbReference type="GO" id="GO:0042162">
    <property type="term" value="F:telomeric DNA binding"/>
    <property type="evidence" value="ECO:0007669"/>
    <property type="project" value="TreeGrafter"/>
</dbReference>
<dbReference type="InterPro" id="IPR028262">
    <property type="entry name" value="CTC1_plant"/>
</dbReference>
<dbReference type="OrthoDB" id="2314520at2759"/>
<dbReference type="GO" id="GO:0045740">
    <property type="term" value="P:positive regulation of DNA replication"/>
    <property type="evidence" value="ECO:0007669"/>
    <property type="project" value="TreeGrafter"/>
</dbReference>
<protein>
    <recommendedName>
        <fullName evidence="4">CST complex subunit CTC1</fullName>
    </recommendedName>
</protein>
<evidence type="ECO:0000256" key="2">
    <source>
        <dbReference type="ARBA" id="ARBA00004574"/>
    </source>
</evidence>
<evidence type="ECO:0000256" key="1">
    <source>
        <dbReference type="ARBA" id="ARBA00004123"/>
    </source>
</evidence>
<evidence type="ECO:0000256" key="6">
    <source>
        <dbReference type="ARBA" id="ARBA00022895"/>
    </source>
</evidence>
<dbReference type="Proteomes" id="UP000501690">
    <property type="component" value="Linkage Group LG3"/>
</dbReference>
<keyword evidence="7" id="KW-0238">DNA-binding</keyword>
<keyword evidence="8" id="KW-0539">Nucleus</keyword>
<feature type="region of interest" description="Disordered" evidence="9">
    <location>
        <begin position="906"/>
        <end position="928"/>
    </location>
</feature>
<dbReference type="Gramene" id="Vigun11g040200.1.v1.2">
    <property type="protein sequence ID" value="Vigun11g040200.1.v1.2"/>
    <property type="gene ID" value="Vigun11g040200.v1.2"/>
</dbReference>
<proteinExistence type="inferred from homology"/>
<keyword evidence="11" id="KW-1185">Reference proteome</keyword>
<evidence type="ECO:0000256" key="9">
    <source>
        <dbReference type="SAM" id="MobiDB-lite"/>
    </source>
</evidence>
<dbReference type="GO" id="GO:0003697">
    <property type="term" value="F:single-stranded DNA binding"/>
    <property type="evidence" value="ECO:0007669"/>
    <property type="project" value="TreeGrafter"/>
</dbReference>
<comment type="subcellular location">
    <subcellularLocation>
        <location evidence="2">Chromosome</location>
        <location evidence="2">Telomere</location>
    </subcellularLocation>
    <subcellularLocation>
        <location evidence="1">Nucleus</location>
    </subcellularLocation>
</comment>
<keyword evidence="5" id="KW-0158">Chromosome</keyword>
<evidence type="ECO:0000313" key="11">
    <source>
        <dbReference type="Proteomes" id="UP000501690"/>
    </source>
</evidence>
<evidence type="ECO:0000256" key="4">
    <source>
        <dbReference type="ARBA" id="ARBA00016175"/>
    </source>
</evidence>
<dbReference type="EMBL" id="CP039347">
    <property type="protein sequence ID" value="QCD85925.1"/>
    <property type="molecule type" value="Genomic_DNA"/>
</dbReference>
<evidence type="ECO:0000256" key="7">
    <source>
        <dbReference type="ARBA" id="ARBA00023125"/>
    </source>
</evidence>
<gene>
    <name evidence="10" type="ORF">DEO72_LG3g446</name>
</gene>
<dbReference type="PANTHER" id="PTHR14865:SF2">
    <property type="entry name" value="CST COMPLEX SUBUNIT CTC1"/>
    <property type="match status" value="1"/>
</dbReference>
<dbReference type="PANTHER" id="PTHR14865">
    <property type="entry name" value="CST COMPLEX SUBUNIT CTC1"/>
    <property type="match status" value="1"/>
</dbReference>